<proteinExistence type="predicted"/>
<comment type="caution">
    <text evidence="2">The sequence shown here is derived from an EMBL/GenBank/DDBJ whole genome shotgun (WGS) entry which is preliminary data.</text>
</comment>
<dbReference type="EMBL" id="JBHMEI010000015">
    <property type="protein sequence ID" value="MFB9203850.1"/>
    <property type="molecule type" value="Genomic_DNA"/>
</dbReference>
<dbReference type="Proteomes" id="UP001589647">
    <property type="component" value="Unassembled WGS sequence"/>
</dbReference>
<protein>
    <recommendedName>
        <fullName evidence="4">Lipoprotein</fullName>
    </recommendedName>
</protein>
<name>A0ABV5IH36_9ACTN</name>
<organism evidence="2 3">
    <name type="scientific">Nonomuraea spiralis</name>
    <dbReference type="NCBI Taxonomy" id="46182"/>
    <lineage>
        <taxon>Bacteria</taxon>
        <taxon>Bacillati</taxon>
        <taxon>Actinomycetota</taxon>
        <taxon>Actinomycetes</taxon>
        <taxon>Streptosporangiales</taxon>
        <taxon>Streptosporangiaceae</taxon>
        <taxon>Nonomuraea</taxon>
    </lineage>
</organism>
<evidence type="ECO:0000256" key="1">
    <source>
        <dbReference type="SAM" id="SignalP"/>
    </source>
</evidence>
<reference evidence="2 3" key="1">
    <citation type="submission" date="2024-09" db="EMBL/GenBank/DDBJ databases">
        <authorList>
            <person name="Sun Q."/>
            <person name="Mori K."/>
        </authorList>
    </citation>
    <scope>NUCLEOTIDE SEQUENCE [LARGE SCALE GENOMIC DNA]</scope>
    <source>
        <strain evidence="2 3">CCM 3426</strain>
    </source>
</reference>
<keyword evidence="1" id="KW-0732">Signal</keyword>
<evidence type="ECO:0000313" key="2">
    <source>
        <dbReference type="EMBL" id="MFB9203850.1"/>
    </source>
</evidence>
<sequence>MGFAVIAATNAGRLLVGLLVVIGATSCATAGEEGAASAIPTPRIAADFTLPLDAYDLSAADRKIVDRARFMMLADCTRTFGVELKPPPPSPGRTERHGNADYLAWLGDLQVEKYGYAGPPARLVENFTRYSVTDEQAILIEGKRRKFNGKTVPAGGCMGRTEALLDQGAPELLGGKAAGVRVEQDLFVLADDAADGAYKDARIREAERVWSDCMKDAGFDYPDTLAARGDPRWAYNAATDQLPKPRTPTEIATASADAACRMATNYSGARQAAYRDSQQRIIAKNQARLDRIKVINQAQIKNARKFLAGELAVTW</sequence>
<evidence type="ECO:0008006" key="4">
    <source>
        <dbReference type="Google" id="ProtNLM"/>
    </source>
</evidence>
<feature type="signal peptide" evidence="1">
    <location>
        <begin position="1"/>
        <end position="30"/>
    </location>
</feature>
<feature type="chain" id="PRO_5046672504" description="Lipoprotein" evidence="1">
    <location>
        <begin position="31"/>
        <end position="315"/>
    </location>
</feature>
<dbReference type="RefSeq" id="WP_189649115.1">
    <property type="nucleotide sequence ID" value="NZ_BMRC01000009.1"/>
</dbReference>
<accession>A0ABV5IH36</accession>
<keyword evidence="3" id="KW-1185">Reference proteome</keyword>
<evidence type="ECO:0000313" key="3">
    <source>
        <dbReference type="Proteomes" id="UP001589647"/>
    </source>
</evidence>
<gene>
    <name evidence="2" type="ORF">ACFFV7_21845</name>
</gene>